<keyword evidence="3" id="KW-1185">Reference proteome</keyword>
<dbReference type="SMART" id="SM00558">
    <property type="entry name" value="JmjC"/>
    <property type="match status" value="1"/>
</dbReference>
<sequence>MIVVDKKVKEIRSCTIGDLPEALLTSEQPYVIKGLCQSWPVVKAGQQSARHADEYIRRFYRGQKVGVFHGQPEIAGRYAYNEDLSNLNFDRAMVPLDQVLDKIFQHLDDAQPPSFYVGSTAIEQCLPGFESENNLFLQDKGGQEKGLLGKKPHASIWIGNQSRISAHFDLPDNIAVNAVGKRRFTLFPPEQLENLYIGPLEFNPAGQAISLVDFHQPDYNKYPKFKQAIEQALVAELEPGDALFIPAMWWHHVESLARYNILVNYWWRQSPDFMETPAGVLTYAQMTIRDLPPAQKAAWKNLFEYYVFGDADKPRQHIPPHSQGSLAPMNENIVRRLRSLVLNRLNR</sequence>
<evidence type="ECO:0000313" key="2">
    <source>
        <dbReference type="EMBL" id="MER2493876.1"/>
    </source>
</evidence>
<gene>
    <name evidence="2" type="ORF">ABS311_18530</name>
</gene>
<organism evidence="2 3">
    <name type="scientific">Catenovulum sediminis</name>
    <dbReference type="NCBI Taxonomy" id="1740262"/>
    <lineage>
        <taxon>Bacteria</taxon>
        <taxon>Pseudomonadati</taxon>
        <taxon>Pseudomonadota</taxon>
        <taxon>Gammaproteobacteria</taxon>
        <taxon>Alteromonadales</taxon>
        <taxon>Alteromonadaceae</taxon>
        <taxon>Catenovulum</taxon>
    </lineage>
</organism>
<dbReference type="RefSeq" id="WP_143870371.1">
    <property type="nucleotide sequence ID" value="NZ_CP041660.1"/>
</dbReference>
<feature type="domain" description="JmjC" evidence="1">
    <location>
        <begin position="79"/>
        <end position="284"/>
    </location>
</feature>
<dbReference type="Gene3D" id="2.60.120.650">
    <property type="entry name" value="Cupin"/>
    <property type="match status" value="1"/>
</dbReference>
<dbReference type="InterPro" id="IPR003347">
    <property type="entry name" value="JmjC_dom"/>
</dbReference>
<name>A0ABV1RLS3_9ALTE</name>
<evidence type="ECO:0000313" key="3">
    <source>
        <dbReference type="Proteomes" id="UP001467690"/>
    </source>
</evidence>
<dbReference type="PANTHER" id="PTHR12461">
    <property type="entry name" value="HYPOXIA-INDUCIBLE FACTOR 1 ALPHA INHIBITOR-RELATED"/>
    <property type="match status" value="1"/>
</dbReference>
<dbReference type="Pfam" id="PF13621">
    <property type="entry name" value="Cupin_8"/>
    <property type="match status" value="1"/>
</dbReference>
<dbReference type="Proteomes" id="UP001467690">
    <property type="component" value="Unassembled WGS sequence"/>
</dbReference>
<dbReference type="PANTHER" id="PTHR12461:SF105">
    <property type="entry name" value="HYPOXIA-INDUCIBLE FACTOR 1-ALPHA INHIBITOR"/>
    <property type="match status" value="1"/>
</dbReference>
<dbReference type="PROSITE" id="PS51184">
    <property type="entry name" value="JMJC"/>
    <property type="match status" value="1"/>
</dbReference>
<dbReference type="SUPFAM" id="SSF51197">
    <property type="entry name" value="Clavaminate synthase-like"/>
    <property type="match status" value="1"/>
</dbReference>
<proteinExistence type="predicted"/>
<reference evidence="2 3" key="1">
    <citation type="submission" date="2024-06" db="EMBL/GenBank/DDBJ databases">
        <authorList>
            <person name="Chen R.Y."/>
        </authorList>
    </citation>
    <scope>NUCLEOTIDE SEQUENCE [LARGE SCALE GENOMIC DNA]</scope>
    <source>
        <strain evidence="2 3">D2</strain>
    </source>
</reference>
<protein>
    <submittedName>
        <fullName evidence="2">Cupin-like domain-containing protein</fullName>
    </submittedName>
</protein>
<evidence type="ECO:0000259" key="1">
    <source>
        <dbReference type="PROSITE" id="PS51184"/>
    </source>
</evidence>
<dbReference type="EMBL" id="JBELOE010000270">
    <property type="protein sequence ID" value="MER2493876.1"/>
    <property type="molecule type" value="Genomic_DNA"/>
</dbReference>
<comment type="caution">
    <text evidence="2">The sequence shown here is derived from an EMBL/GenBank/DDBJ whole genome shotgun (WGS) entry which is preliminary data.</text>
</comment>
<dbReference type="InterPro" id="IPR041667">
    <property type="entry name" value="Cupin_8"/>
</dbReference>
<accession>A0ABV1RLS3</accession>